<proteinExistence type="predicted"/>
<reference evidence="1" key="1">
    <citation type="submission" date="2021-01" db="EMBL/GenBank/DDBJ databases">
        <authorList>
            <person name="Corre E."/>
            <person name="Pelletier E."/>
            <person name="Niang G."/>
            <person name="Scheremetjew M."/>
            <person name="Finn R."/>
            <person name="Kale V."/>
            <person name="Holt S."/>
            <person name="Cochrane G."/>
            <person name="Meng A."/>
            <person name="Brown T."/>
            <person name="Cohen L."/>
        </authorList>
    </citation>
    <scope>NUCLEOTIDE SEQUENCE</scope>
</reference>
<evidence type="ECO:0000313" key="1">
    <source>
        <dbReference type="EMBL" id="CAD8843384.1"/>
    </source>
</evidence>
<gene>
    <name evidence="1" type="ORF">NSCI0253_LOCUS17734</name>
</gene>
<dbReference type="AlphaFoldDB" id="A0A7S1A5F2"/>
<organism evidence="1">
    <name type="scientific">Noctiluca scintillans</name>
    <name type="common">Sea sparkle</name>
    <name type="synonym">Red tide dinoflagellate</name>
    <dbReference type="NCBI Taxonomy" id="2966"/>
    <lineage>
        <taxon>Eukaryota</taxon>
        <taxon>Sar</taxon>
        <taxon>Alveolata</taxon>
        <taxon>Dinophyceae</taxon>
        <taxon>Noctilucales</taxon>
        <taxon>Noctilucaceae</taxon>
        <taxon>Noctiluca</taxon>
    </lineage>
</organism>
<protein>
    <submittedName>
        <fullName evidence="1">Uncharacterized protein</fullName>
    </submittedName>
</protein>
<sequence>MVRSSLSTTAAASKLNDSVVEQRPGVEYSESCPLGYFVCPGVPLSCNELSASDYDSEVERTFGEPSQYEKFMFQMMHLQSCLRAYDARTSLVTGFLAWSPPIGKRLADDVSSHIAWGELAP</sequence>
<name>A0A7S1A5F2_NOCSC</name>
<dbReference type="EMBL" id="HBFQ01025032">
    <property type="protein sequence ID" value="CAD8843384.1"/>
    <property type="molecule type" value="Transcribed_RNA"/>
</dbReference>
<accession>A0A7S1A5F2</accession>